<name>A0A9X2T1U1_9BACT</name>
<proteinExistence type="predicted"/>
<gene>
    <name evidence="2" type="ORF">NU887_14195</name>
</gene>
<dbReference type="EMBL" id="JANSUY010000013">
    <property type="protein sequence ID" value="MCR9016191.1"/>
    <property type="molecule type" value="Genomic_DNA"/>
</dbReference>
<evidence type="ECO:0000313" key="3">
    <source>
        <dbReference type="Proteomes" id="UP001142175"/>
    </source>
</evidence>
<accession>A0A9X2T1U1</accession>
<feature type="signal peptide" evidence="1">
    <location>
        <begin position="1"/>
        <end position="22"/>
    </location>
</feature>
<protein>
    <submittedName>
        <fullName evidence="2">Porin</fullName>
    </submittedName>
</protein>
<evidence type="ECO:0000256" key="1">
    <source>
        <dbReference type="SAM" id="SignalP"/>
    </source>
</evidence>
<feature type="chain" id="PRO_5040984008" evidence="1">
    <location>
        <begin position="23"/>
        <end position="482"/>
    </location>
</feature>
<organism evidence="2 3">
    <name type="scientific">Aquiflexum gelatinilyticum</name>
    <dbReference type="NCBI Taxonomy" id="2961943"/>
    <lineage>
        <taxon>Bacteria</taxon>
        <taxon>Pseudomonadati</taxon>
        <taxon>Bacteroidota</taxon>
        <taxon>Cytophagia</taxon>
        <taxon>Cytophagales</taxon>
        <taxon>Cyclobacteriaceae</taxon>
        <taxon>Aquiflexum</taxon>
    </lineage>
</organism>
<dbReference type="RefSeq" id="WP_258424044.1">
    <property type="nucleotide sequence ID" value="NZ_JANSUY010000013.1"/>
</dbReference>
<comment type="caution">
    <text evidence="2">The sequence shown here is derived from an EMBL/GenBank/DDBJ whole genome shotgun (WGS) entry which is preliminary data.</text>
</comment>
<dbReference type="AlphaFoldDB" id="A0A9X2T1U1"/>
<evidence type="ECO:0000313" key="2">
    <source>
        <dbReference type="EMBL" id="MCR9016191.1"/>
    </source>
</evidence>
<sequence>MKPAYCALVCFVLIQMSFEAVGQDSAQVAYNSALEDANKIDNRYKPLVWNLDANGSRYFRLILWNQIWAKATETNPGTLGVDGNPKNSTVDIGIRRARILAYAQVSPKILFLAHFGINNQTFTNGGVPGGGNSGNAGNIPVTVDPVTGIGNSSGTSAKKPQMFLHDVWTEFKVSNGFFVGMGLHYWNGISRLSSQGTLNMLTPDAPIFNWPLIEMTDQFARQFGVYAKGQLGKWDYRVAVNKPFSVGEGGIFESSRNRPVAANIVNDNWATQGYIAYQFFEKENNKLPFFVGSYLGSKKVFNIGGGWHHHPKATSSQNQSGQIQKHDIALWSIDSFLDLPLRKSKGTAITVYAVYYTYDFGPNYLRNIGIMNVGQGSGSTQNGTGNAQPTIGTGNIFYLQTGFLLPGNMLGRNGKLQPFGALTHKDFEYFDTGSWQYDLGMNYFLNGHQAKISLQYSNRPIFENYQKSSSAGEFILQTHIYL</sequence>
<keyword evidence="3" id="KW-1185">Reference proteome</keyword>
<keyword evidence="1" id="KW-0732">Signal</keyword>
<dbReference type="Proteomes" id="UP001142175">
    <property type="component" value="Unassembled WGS sequence"/>
</dbReference>
<reference evidence="2" key="1">
    <citation type="submission" date="2022-08" db="EMBL/GenBank/DDBJ databases">
        <authorList>
            <person name="Zhang D."/>
        </authorList>
    </citation>
    <scope>NUCLEOTIDE SEQUENCE</scope>
    <source>
        <strain evidence="2">XJ19-11</strain>
    </source>
</reference>